<dbReference type="Proteomes" id="UP000583929">
    <property type="component" value="Unassembled WGS sequence"/>
</dbReference>
<name>A0A7J6GKS5_CANSA</name>
<dbReference type="Gene3D" id="1.10.1600.10">
    <property type="match status" value="1"/>
</dbReference>
<evidence type="ECO:0000256" key="1">
    <source>
        <dbReference type="SAM" id="MobiDB-lite"/>
    </source>
</evidence>
<comment type="caution">
    <text evidence="4">The sequence shown here is derived from an EMBL/GenBank/DDBJ whole genome shotgun (WGS) entry which is preliminary data.</text>
</comment>
<feature type="signal peptide" evidence="2">
    <location>
        <begin position="1"/>
        <end position="22"/>
    </location>
</feature>
<evidence type="ECO:0000256" key="2">
    <source>
        <dbReference type="SAM" id="SignalP"/>
    </source>
</evidence>
<dbReference type="PANTHER" id="PTHR12604">
    <property type="entry name" value="KU AUTOANTIGEN DNA HELICASE"/>
    <property type="match status" value="1"/>
</dbReference>
<dbReference type="Pfam" id="PF03730">
    <property type="entry name" value="Ku_C"/>
    <property type="match status" value="1"/>
</dbReference>
<dbReference type="InterPro" id="IPR005160">
    <property type="entry name" value="Ku_C"/>
</dbReference>
<dbReference type="GO" id="GO:0006303">
    <property type="term" value="P:double-strand break repair via nonhomologous end joining"/>
    <property type="evidence" value="ECO:0007669"/>
    <property type="project" value="InterPro"/>
</dbReference>
<gene>
    <name evidence="4" type="ORF">G4B88_000167</name>
</gene>
<feature type="compositionally biased region" description="Basic and acidic residues" evidence="1">
    <location>
        <begin position="163"/>
        <end position="172"/>
    </location>
</feature>
<dbReference type="GO" id="GO:0042162">
    <property type="term" value="F:telomeric DNA binding"/>
    <property type="evidence" value="ECO:0007669"/>
    <property type="project" value="TreeGrafter"/>
</dbReference>
<feature type="chain" id="PRO_5029613463" description="Ku70/Ku80 C-terminal arm domain-containing protein" evidence="2">
    <location>
        <begin position="23"/>
        <end position="271"/>
    </location>
</feature>
<evidence type="ECO:0000259" key="3">
    <source>
        <dbReference type="Pfam" id="PF03730"/>
    </source>
</evidence>
<dbReference type="GO" id="GO:0000723">
    <property type="term" value="P:telomere maintenance"/>
    <property type="evidence" value="ECO:0007669"/>
    <property type="project" value="TreeGrafter"/>
</dbReference>
<feature type="region of interest" description="Disordered" evidence="1">
    <location>
        <begin position="158"/>
        <end position="177"/>
    </location>
</feature>
<dbReference type="GO" id="GO:0043564">
    <property type="term" value="C:Ku70:Ku80 complex"/>
    <property type="evidence" value="ECO:0007669"/>
    <property type="project" value="TreeGrafter"/>
</dbReference>
<dbReference type="PANTHER" id="PTHR12604:SF2">
    <property type="entry name" value="X-RAY REPAIR CROSS-COMPLEMENTING PROTEIN 6"/>
    <property type="match status" value="1"/>
</dbReference>
<evidence type="ECO:0000313" key="4">
    <source>
        <dbReference type="EMBL" id="KAF4383467.1"/>
    </source>
</evidence>
<dbReference type="GO" id="GO:0003690">
    <property type="term" value="F:double-stranded DNA binding"/>
    <property type="evidence" value="ECO:0007669"/>
    <property type="project" value="TreeGrafter"/>
</dbReference>
<dbReference type="AlphaFoldDB" id="A0A7J6GKS5"/>
<dbReference type="GO" id="GO:0003678">
    <property type="term" value="F:DNA helicase activity"/>
    <property type="evidence" value="ECO:0007669"/>
    <property type="project" value="InterPro"/>
</dbReference>
<keyword evidence="2" id="KW-0732">Signal</keyword>
<reference evidence="4 5" key="1">
    <citation type="journal article" date="2020" name="bioRxiv">
        <title>Sequence and annotation of 42 cannabis genomes reveals extensive copy number variation in cannabinoid synthesis and pathogen resistance genes.</title>
        <authorList>
            <person name="Mckernan K.J."/>
            <person name="Helbert Y."/>
            <person name="Kane L.T."/>
            <person name="Ebling H."/>
            <person name="Zhang L."/>
            <person name="Liu B."/>
            <person name="Eaton Z."/>
            <person name="Mclaughlin S."/>
            <person name="Kingan S."/>
            <person name="Baybayan P."/>
            <person name="Concepcion G."/>
            <person name="Jordan M."/>
            <person name="Riva A."/>
            <person name="Barbazuk W."/>
            <person name="Harkins T."/>
        </authorList>
    </citation>
    <scope>NUCLEOTIDE SEQUENCE [LARGE SCALE GENOMIC DNA]</scope>
    <source>
        <strain evidence="5">cv. Jamaican Lion 4</strain>
        <tissue evidence="4">Leaf</tissue>
    </source>
</reference>
<keyword evidence="5" id="KW-1185">Reference proteome</keyword>
<dbReference type="EMBL" id="JAATIQ010000097">
    <property type="protein sequence ID" value="KAF4383467.1"/>
    <property type="molecule type" value="Genomic_DNA"/>
</dbReference>
<sequence>MRSKRVTATLNLLLQTSRLTGCCNWYYFLRNHPLLLNLILMMERNDLECTGKCIWGNLARIIVSLSSSKLFNTDDIRDNEEARKMLIMLQYPRTVFVAALKRHYAVLQTLALEEDEMPDIKDERVPDEEGMPRLPHRPGAINALKEFKLSIYGDHYDEETENAGDKKESDASKKRKATSEIAVQEYAKYDWTKLADNGEVGELVKVLGKKEALISRILSHMGRMAIVKHEILKSEPPIAIVRLPAACSVQQHKALGGFRFNPVPNQAEFEF</sequence>
<feature type="domain" description="Ku70/Ku80 C-terminal arm" evidence="3">
    <location>
        <begin position="99"/>
        <end position="175"/>
    </location>
</feature>
<evidence type="ECO:0000313" key="5">
    <source>
        <dbReference type="Proteomes" id="UP000583929"/>
    </source>
</evidence>
<organism evidence="4 5">
    <name type="scientific">Cannabis sativa</name>
    <name type="common">Hemp</name>
    <name type="synonym">Marijuana</name>
    <dbReference type="NCBI Taxonomy" id="3483"/>
    <lineage>
        <taxon>Eukaryota</taxon>
        <taxon>Viridiplantae</taxon>
        <taxon>Streptophyta</taxon>
        <taxon>Embryophyta</taxon>
        <taxon>Tracheophyta</taxon>
        <taxon>Spermatophyta</taxon>
        <taxon>Magnoliopsida</taxon>
        <taxon>eudicotyledons</taxon>
        <taxon>Gunneridae</taxon>
        <taxon>Pentapetalae</taxon>
        <taxon>rosids</taxon>
        <taxon>fabids</taxon>
        <taxon>Rosales</taxon>
        <taxon>Cannabaceae</taxon>
        <taxon>Cannabis</taxon>
    </lineage>
</organism>
<proteinExistence type="predicted"/>
<accession>A0A7J6GKS5</accession>
<protein>
    <recommendedName>
        <fullName evidence="3">Ku70/Ku80 C-terminal arm domain-containing protein</fullName>
    </recommendedName>
</protein>